<reference evidence="1 2" key="1">
    <citation type="submission" date="2020-03" db="EMBL/GenBank/DDBJ databases">
        <title>Two novel Motilibacter sp.</title>
        <authorList>
            <person name="Liu S."/>
        </authorList>
    </citation>
    <scope>NUCLEOTIDE SEQUENCE [LARGE SCALE GENOMIC DNA]</scope>
    <source>
        <strain evidence="1 2">E257</strain>
    </source>
</reference>
<dbReference type="Pfam" id="PF07070">
    <property type="entry name" value="Spo0M"/>
    <property type="match status" value="1"/>
</dbReference>
<accession>A0ABX0GNZ8</accession>
<name>A0ABX0GNZ8_9ACTN</name>
<organism evidence="1 2">
    <name type="scientific">Motilibacter deserti</name>
    <dbReference type="NCBI Taxonomy" id="2714956"/>
    <lineage>
        <taxon>Bacteria</taxon>
        <taxon>Bacillati</taxon>
        <taxon>Actinomycetota</taxon>
        <taxon>Actinomycetes</taxon>
        <taxon>Motilibacterales</taxon>
        <taxon>Motilibacteraceae</taxon>
        <taxon>Motilibacter</taxon>
    </lineage>
</organism>
<keyword evidence="2" id="KW-1185">Reference proteome</keyword>
<dbReference type="RefSeq" id="WP_166277040.1">
    <property type="nucleotide sequence ID" value="NZ_JAANNP010000001.1"/>
</dbReference>
<comment type="caution">
    <text evidence="1">The sequence shown here is derived from an EMBL/GenBank/DDBJ whole genome shotgun (WGS) entry which is preliminary data.</text>
</comment>
<dbReference type="PANTHER" id="PTHR40053:SF1">
    <property type="entry name" value="SPORULATION-CONTROL PROTEIN SPO0M"/>
    <property type="match status" value="1"/>
</dbReference>
<gene>
    <name evidence="1" type="ORF">G9H71_02055</name>
</gene>
<protein>
    <submittedName>
        <fullName evidence="1">Sporulation protein</fullName>
    </submittedName>
</protein>
<evidence type="ECO:0000313" key="1">
    <source>
        <dbReference type="EMBL" id="NHC12566.1"/>
    </source>
</evidence>
<sequence length="259" mass="27332">MAFRKFLARLGAGSASVETTLDFATGTPGGALPGRVEVVGGEVEQQVERVVVALEALVEVESGDSEWKETVVFGEAQVSGGFTVSPGQRLALPFSLPVPWEAPLTSIGGWRLHGMKVGVRTRLSVAGSVDPGDTDPVDLVPTPAQATVLEALAGLGFRFKSADLEKGRIAGSTLPFYQELEFAPAPQYAGRINELEVTFLTSSTGLDVVLEADRRGGLLSEGSDSVSRVRFGHGDLDTRAVAEVLDGAVHQLGARRGWF</sequence>
<dbReference type="PANTHER" id="PTHR40053">
    <property type="entry name" value="SPORULATION-CONTROL PROTEIN SPO0M"/>
    <property type="match status" value="1"/>
</dbReference>
<dbReference type="EMBL" id="JAANNP010000001">
    <property type="protein sequence ID" value="NHC12566.1"/>
    <property type="molecule type" value="Genomic_DNA"/>
</dbReference>
<evidence type="ECO:0000313" key="2">
    <source>
        <dbReference type="Proteomes" id="UP000800981"/>
    </source>
</evidence>
<dbReference type="Proteomes" id="UP000800981">
    <property type="component" value="Unassembled WGS sequence"/>
</dbReference>
<proteinExistence type="predicted"/>
<dbReference type="InterPro" id="IPR009776">
    <property type="entry name" value="Spore_0_M"/>
</dbReference>